<dbReference type="PANTHER" id="PTHR33392">
    <property type="entry name" value="POLYISOPRENYL-TEICHOIC ACID--PEPTIDOGLYCAN TEICHOIC ACID TRANSFERASE TAGU"/>
    <property type="match status" value="1"/>
</dbReference>
<evidence type="ECO:0000256" key="1">
    <source>
        <dbReference type="ARBA" id="ARBA00006068"/>
    </source>
</evidence>
<reference evidence="3 4" key="1">
    <citation type="submission" date="2020-10" db="EMBL/GenBank/DDBJ databases">
        <title>Ca. Dormibacterota MAGs.</title>
        <authorList>
            <person name="Montgomery K."/>
        </authorList>
    </citation>
    <scope>NUCLEOTIDE SEQUENCE [LARGE SCALE GENOMIC DNA]</scope>
    <source>
        <strain evidence="3">Mitchell_Peninsula_5</strain>
    </source>
</reference>
<dbReference type="Proteomes" id="UP000614410">
    <property type="component" value="Unassembled WGS sequence"/>
</dbReference>
<evidence type="ECO:0000313" key="4">
    <source>
        <dbReference type="Proteomes" id="UP000614410"/>
    </source>
</evidence>
<proteinExistence type="inferred from homology"/>
<comment type="similarity">
    <text evidence="1">Belongs to the LytR/CpsA/Psr (LCP) family.</text>
</comment>
<dbReference type="InterPro" id="IPR050922">
    <property type="entry name" value="LytR/CpsA/Psr_CW_biosynth"/>
</dbReference>
<dbReference type="NCBIfam" id="TIGR00350">
    <property type="entry name" value="lytR_cpsA_psr"/>
    <property type="match status" value="1"/>
</dbReference>
<feature type="domain" description="Cell envelope-related transcriptional attenuator" evidence="2">
    <location>
        <begin position="112"/>
        <end position="268"/>
    </location>
</feature>
<dbReference type="Pfam" id="PF03816">
    <property type="entry name" value="LytR_cpsA_psr"/>
    <property type="match status" value="1"/>
</dbReference>
<gene>
    <name evidence="3" type="ORF">JF887_10270</name>
</gene>
<dbReference type="PANTHER" id="PTHR33392:SF6">
    <property type="entry name" value="POLYISOPRENYL-TEICHOIC ACID--PEPTIDOGLYCAN TEICHOIC ACID TRANSFERASE TAGU"/>
    <property type="match status" value="1"/>
</dbReference>
<name>A0A934KFX1_9BACT</name>
<organism evidence="3 4">
    <name type="scientific">Candidatus Amunia macphersoniae</name>
    <dbReference type="NCBI Taxonomy" id="3127014"/>
    <lineage>
        <taxon>Bacteria</taxon>
        <taxon>Bacillati</taxon>
        <taxon>Candidatus Dormiibacterota</taxon>
        <taxon>Candidatus Dormibacteria</taxon>
        <taxon>Candidatus Aeolococcales</taxon>
        <taxon>Candidatus Aeolococcaceae</taxon>
        <taxon>Candidatus Amunia</taxon>
    </lineage>
</organism>
<accession>A0A934KFX1</accession>
<dbReference type="Gene3D" id="3.40.630.190">
    <property type="entry name" value="LCP protein"/>
    <property type="match status" value="1"/>
</dbReference>
<dbReference type="InterPro" id="IPR004474">
    <property type="entry name" value="LytR_CpsA_psr"/>
</dbReference>
<evidence type="ECO:0000259" key="2">
    <source>
        <dbReference type="Pfam" id="PF03816"/>
    </source>
</evidence>
<sequence>MSAPEAPWHPRRQHRIRRSRPRRRLLAVLGIAFGFVLSGMLGAGLYFSPAIAAAFQDFGRTIHHQPTSARSPAARGVPAAAPASIATSTSAFTVLLLGSDNDAKFPSDAVLTQSMILARVDPVTKQVTMVSIPRDLNVPLSTGGTDKIDKAYQYGGVDAAINTVEQDFNVHVDHYAWIGLLGLVRLIDQVGGVDVVASNPVLDDFYPKDLTGSNPYDFERVAVLPGPQHMGGLQALQYVRSRHDDLRSDFGRSVRQQQVLLALRAKAKLLGVADLPDIANAMSSQFTTDLSLAQVGELLPIAGNVSLSNVQQVVLLPPYTSSQTIGDQEVLVPNWSLILPLVHKYFPQR</sequence>
<evidence type="ECO:0000313" key="3">
    <source>
        <dbReference type="EMBL" id="MBJ7609794.1"/>
    </source>
</evidence>
<dbReference type="AlphaFoldDB" id="A0A934KFX1"/>
<protein>
    <submittedName>
        <fullName evidence="3">LCP family protein</fullName>
    </submittedName>
</protein>
<comment type="caution">
    <text evidence="3">The sequence shown here is derived from an EMBL/GenBank/DDBJ whole genome shotgun (WGS) entry which is preliminary data.</text>
</comment>
<dbReference type="EMBL" id="JAEKNN010000051">
    <property type="protein sequence ID" value="MBJ7609794.1"/>
    <property type="molecule type" value="Genomic_DNA"/>
</dbReference>